<evidence type="ECO:0000313" key="4">
    <source>
        <dbReference type="Proteomes" id="UP001485459"/>
    </source>
</evidence>
<reference evidence="4" key="1">
    <citation type="submission" date="2024-03" db="EMBL/GenBank/DDBJ databases">
        <title>Chitinophaga horti sp. nov., isolated from garden soil.</title>
        <authorList>
            <person name="Lee D.S."/>
            <person name="Han D.M."/>
            <person name="Baek J.H."/>
            <person name="Choi D.G."/>
            <person name="Jeon J.H."/>
            <person name="Jeon C.O."/>
        </authorList>
    </citation>
    <scope>NUCLEOTIDE SEQUENCE [LARGE SCALE GENOMIC DNA]</scope>
    <source>
        <strain evidence="4">GPA1</strain>
    </source>
</reference>
<evidence type="ECO:0000256" key="1">
    <source>
        <dbReference type="SAM" id="MobiDB-lite"/>
    </source>
</evidence>
<feature type="compositionally biased region" description="Basic and acidic residues" evidence="1">
    <location>
        <begin position="132"/>
        <end position="154"/>
    </location>
</feature>
<feature type="signal peptide" evidence="2">
    <location>
        <begin position="1"/>
        <end position="24"/>
    </location>
</feature>
<keyword evidence="2" id="KW-0732">Signal</keyword>
<accession>A0ABZ2YTR4</accession>
<name>A0ABZ2YTR4_9BACT</name>
<evidence type="ECO:0000313" key="3">
    <source>
        <dbReference type="EMBL" id="WZN42697.1"/>
    </source>
</evidence>
<feature type="compositionally biased region" description="Basic and acidic residues" evidence="1">
    <location>
        <begin position="172"/>
        <end position="210"/>
    </location>
</feature>
<dbReference type="Proteomes" id="UP001485459">
    <property type="component" value="Chromosome"/>
</dbReference>
<evidence type="ECO:0008006" key="5">
    <source>
        <dbReference type="Google" id="ProtNLM"/>
    </source>
</evidence>
<feature type="region of interest" description="Disordered" evidence="1">
    <location>
        <begin position="132"/>
        <end position="297"/>
    </location>
</feature>
<feature type="chain" id="PRO_5047039480" description="DUF3300 domain-containing protein" evidence="2">
    <location>
        <begin position="25"/>
        <end position="297"/>
    </location>
</feature>
<organism evidence="3 4">
    <name type="scientific">Chitinophaga pollutisoli</name>
    <dbReference type="NCBI Taxonomy" id="3133966"/>
    <lineage>
        <taxon>Bacteria</taxon>
        <taxon>Pseudomonadati</taxon>
        <taxon>Bacteroidota</taxon>
        <taxon>Chitinophagia</taxon>
        <taxon>Chitinophagales</taxon>
        <taxon>Chitinophagaceae</taxon>
        <taxon>Chitinophaga</taxon>
    </lineage>
</organism>
<keyword evidence="4" id="KW-1185">Reference proteome</keyword>
<dbReference type="EMBL" id="CP149822">
    <property type="protein sequence ID" value="WZN42697.1"/>
    <property type="molecule type" value="Genomic_DNA"/>
</dbReference>
<sequence length="297" mass="36079">MKRVFAILAVMTAFTAFKPSPASAQVQVSVNIGIQPAWGPVGYDYAEYYYLPDIDIYYYVPTQMYVYFDFGRWIHTRYLPARYHYYDFYRGYKVVINHRDPWRYHRRHIREYSHYRNTYTQVVWRDRDRNHRYDIHGNSRPAPRREYVGRDNDRPSWNNNSRPDRNNNAIRPRPDRDNNGRPDRDRDNNWNRSEQPRPDRNNNRPDRDNNVTRPSQPRPDWNNNRPQRDRNENANRPSQPRPDRNISRPQQQRPDRNNSISRPSPRREFQQGNGNNRGNSERRFARETSRGNGRDKK</sequence>
<evidence type="ECO:0000256" key="2">
    <source>
        <dbReference type="SAM" id="SignalP"/>
    </source>
</evidence>
<feature type="compositionally biased region" description="Basic and acidic residues" evidence="1">
    <location>
        <begin position="279"/>
        <end position="297"/>
    </location>
</feature>
<proteinExistence type="predicted"/>
<gene>
    <name evidence="3" type="ORF">WJU16_06570</name>
</gene>
<feature type="compositionally biased region" description="Polar residues" evidence="1">
    <location>
        <begin position="211"/>
        <end position="225"/>
    </location>
</feature>
<protein>
    <recommendedName>
        <fullName evidence="5">DUF3300 domain-containing protein</fullName>
    </recommendedName>
</protein>
<dbReference type="RefSeq" id="WP_341837531.1">
    <property type="nucleotide sequence ID" value="NZ_CP149822.1"/>
</dbReference>